<organism evidence="1">
    <name type="scientific">marine sediment metagenome</name>
    <dbReference type="NCBI Taxonomy" id="412755"/>
    <lineage>
        <taxon>unclassified sequences</taxon>
        <taxon>metagenomes</taxon>
        <taxon>ecological metagenomes</taxon>
    </lineage>
</organism>
<evidence type="ECO:0000313" key="1">
    <source>
        <dbReference type="EMBL" id="KKM77324.1"/>
    </source>
</evidence>
<proteinExistence type="predicted"/>
<gene>
    <name evidence="1" type="ORF">LCGC14_1371270</name>
</gene>
<dbReference type="EMBL" id="LAZR01008661">
    <property type="protein sequence ID" value="KKM77324.1"/>
    <property type="molecule type" value="Genomic_DNA"/>
</dbReference>
<accession>A0A0F9K5G7</accession>
<sequence length="96" mass="11523">MLIYKDGRFQHMMRMISKFGWKEIERNYMRNGRIQRFKNMDTWQMIEARIVDSLSFDELSLLDGAVLIYKDKNGMLREEDASDIKKNIFIQRLAGI</sequence>
<protein>
    <submittedName>
        <fullName evidence="1">Uncharacterized protein</fullName>
    </submittedName>
</protein>
<dbReference type="AlphaFoldDB" id="A0A0F9K5G7"/>
<reference evidence="1" key="1">
    <citation type="journal article" date="2015" name="Nature">
        <title>Complex archaea that bridge the gap between prokaryotes and eukaryotes.</title>
        <authorList>
            <person name="Spang A."/>
            <person name="Saw J.H."/>
            <person name="Jorgensen S.L."/>
            <person name="Zaremba-Niedzwiedzka K."/>
            <person name="Martijn J."/>
            <person name="Lind A.E."/>
            <person name="van Eijk R."/>
            <person name="Schleper C."/>
            <person name="Guy L."/>
            <person name="Ettema T.J."/>
        </authorList>
    </citation>
    <scope>NUCLEOTIDE SEQUENCE</scope>
</reference>
<name>A0A0F9K5G7_9ZZZZ</name>
<comment type="caution">
    <text evidence="1">The sequence shown here is derived from an EMBL/GenBank/DDBJ whole genome shotgun (WGS) entry which is preliminary data.</text>
</comment>